<dbReference type="Proteomes" id="UP000070501">
    <property type="component" value="Unassembled WGS sequence"/>
</dbReference>
<dbReference type="EMBL" id="KQ964265">
    <property type="protein sequence ID" value="KXJ86809.1"/>
    <property type="molecule type" value="Genomic_DNA"/>
</dbReference>
<keyword evidence="3" id="KW-0274">FAD</keyword>
<gene>
    <name evidence="6" type="ORF">Micbo1qcDRAFT_218546</name>
</gene>
<keyword evidence="4" id="KW-0560">Oxidoreductase</keyword>
<dbReference type="Gene3D" id="3.50.50.60">
    <property type="entry name" value="FAD/NAD(P)-binding domain"/>
    <property type="match status" value="2"/>
</dbReference>
<organism evidence="6 7">
    <name type="scientific">Microdochium bolleyi</name>
    <dbReference type="NCBI Taxonomy" id="196109"/>
    <lineage>
        <taxon>Eukaryota</taxon>
        <taxon>Fungi</taxon>
        <taxon>Dikarya</taxon>
        <taxon>Ascomycota</taxon>
        <taxon>Pezizomycotina</taxon>
        <taxon>Sordariomycetes</taxon>
        <taxon>Xylariomycetidae</taxon>
        <taxon>Xylariales</taxon>
        <taxon>Microdochiaceae</taxon>
        <taxon>Microdochium</taxon>
    </lineage>
</organism>
<dbReference type="InterPro" id="IPR020946">
    <property type="entry name" value="Flavin_mOase-like"/>
</dbReference>
<protein>
    <recommendedName>
        <fullName evidence="8">FAD/NAD(P)-binding domain-containing protein</fullName>
    </recommendedName>
</protein>
<reference evidence="7" key="1">
    <citation type="submission" date="2016-02" db="EMBL/GenBank/DDBJ databases">
        <title>Draft genome sequence of Microdochium bolleyi, a fungal endophyte of beachgrass.</title>
        <authorList>
            <consortium name="DOE Joint Genome Institute"/>
            <person name="David A.S."/>
            <person name="May G."/>
            <person name="Haridas S."/>
            <person name="Lim J."/>
            <person name="Wang M."/>
            <person name="Labutti K."/>
            <person name="Lipzen A."/>
            <person name="Barry K."/>
            <person name="Grigoriev I.V."/>
        </authorList>
    </citation>
    <scope>NUCLEOTIDE SEQUENCE [LARGE SCALE GENOMIC DNA]</scope>
    <source>
        <strain evidence="7">J235TASD1</strain>
    </source>
</reference>
<keyword evidence="2" id="KW-0285">Flavoprotein</keyword>
<dbReference type="GO" id="GO:0050661">
    <property type="term" value="F:NADP binding"/>
    <property type="evidence" value="ECO:0007669"/>
    <property type="project" value="InterPro"/>
</dbReference>
<comment type="similarity">
    <text evidence="1">Belongs to the FAD-binding monooxygenase family.</text>
</comment>
<evidence type="ECO:0000256" key="3">
    <source>
        <dbReference type="ARBA" id="ARBA00022827"/>
    </source>
</evidence>
<evidence type="ECO:0000256" key="4">
    <source>
        <dbReference type="ARBA" id="ARBA00023002"/>
    </source>
</evidence>
<evidence type="ECO:0000256" key="2">
    <source>
        <dbReference type="ARBA" id="ARBA00022630"/>
    </source>
</evidence>
<dbReference type="InterPro" id="IPR036188">
    <property type="entry name" value="FAD/NAD-bd_sf"/>
</dbReference>
<evidence type="ECO:0008006" key="8">
    <source>
        <dbReference type="Google" id="ProtNLM"/>
    </source>
</evidence>
<dbReference type="OrthoDB" id="74360at2759"/>
<evidence type="ECO:0000313" key="6">
    <source>
        <dbReference type="EMBL" id="KXJ86809.1"/>
    </source>
</evidence>
<keyword evidence="7" id="KW-1185">Reference proteome</keyword>
<proteinExistence type="inferred from homology"/>
<dbReference type="GO" id="GO:0050660">
    <property type="term" value="F:flavin adenine dinucleotide binding"/>
    <property type="evidence" value="ECO:0007669"/>
    <property type="project" value="InterPro"/>
</dbReference>
<dbReference type="PANTHER" id="PTHR42877">
    <property type="entry name" value="L-ORNITHINE N(5)-MONOOXYGENASE-RELATED"/>
    <property type="match status" value="1"/>
</dbReference>
<dbReference type="AlphaFoldDB" id="A0A136IQ05"/>
<name>A0A136IQ05_9PEZI</name>
<dbReference type="SUPFAM" id="SSF51905">
    <property type="entry name" value="FAD/NAD(P)-binding domain"/>
    <property type="match status" value="2"/>
</dbReference>
<dbReference type="Pfam" id="PF00743">
    <property type="entry name" value="FMO-like"/>
    <property type="match status" value="1"/>
</dbReference>
<dbReference type="PANTHER" id="PTHR42877:SF8">
    <property type="entry name" value="MONOOXYGENASE"/>
    <property type="match status" value="1"/>
</dbReference>
<evidence type="ECO:0000313" key="7">
    <source>
        <dbReference type="Proteomes" id="UP000070501"/>
    </source>
</evidence>
<feature type="region of interest" description="Disordered" evidence="5">
    <location>
        <begin position="577"/>
        <end position="605"/>
    </location>
</feature>
<evidence type="ECO:0000256" key="1">
    <source>
        <dbReference type="ARBA" id="ARBA00010139"/>
    </source>
</evidence>
<dbReference type="InParanoid" id="A0A136IQ05"/>
<evidence type="ECO:0000256" key="5">
    <source>
        <dbReference type="SAM" id="MobiDB-lite"/>
    </source>
</evidence>
<sequence>MADLLLPVHPTSADRDAAQRLNGPIHAERHVRVITVGAGASGLLMAYKLQKHFSNYSLVCYEKNPAVSGTWYENRYPGCACDVPSHNYTWSFEPKTDWNATYPPATQIFEYFNDFAKKYNLFRYIRLEHQVVGARWNDDKGGYDVQVKDMRTGEVRSDHCDILVNASGILNNWKWPAIPGLDKYKGKLLHTANWDDSVDLTGKHVGLIGNGSSGIQVLPAIREKVKKVTTFIREPTWVSPVPGLEQKVFTDQEKAEFASVPGKLTEYRKGIESGLNGQFGIFLQNNKTNLDTHEYMLGAMKEKINDPYLESKIIPDWPVGCRRLTPGVNYLESLTKDNVQVVYGEINSITENGCLCDDGKEYPVDVLICATGFDTTFKPRFPVISDKGENLQEIWSKADPTSYLGLAAADFPNYLIFLGPNCPIGNGPVLCAIEAQADWMCKLIDRYQTTNIKTFSPKHEAVADFVAYKDQFMTKTVWVNNCRSWYKGGRSDGPVLALWPGSALHYLECIKDLRLDDFNVTYAGNRFAWLGNGYSQTELDETADWGYYIREYDDDEPLSTAGRRKKLTKSGTVFDRDVYDFSGSKGKGGDEGGKSGGGGMESARL</sequence>
<dbReference type="InterPro" id="IPR051209">
    <property type="entry name" value="FAD-bind_Monooxygenase_sf"/>
</dbReference>
<accession>A0A136IQ05</accession>
<feature type="compositionally biased region" description="Gly residues" evidence="5">
    <location>
        <begin position="594"/>
        <end position="605"/>
    </location>
</feature>
<dbReference type="GO" id="GO:0004499">
    <property type="term" value="F:N,N-dimethylaniline monooxygenase activity"/>
    <property type="evidence" value="ECO:0007669"/>
    <property type="project" value="InterPro"/>
</dbReference>